<dbReference type="Pfam" id="PF16870">
    <property type="entry name" value="OxoGdeHyase_C"/>
    <property type="match status" value="1"/>
</dbReference>
<dbReference type="FunFam" id="3.40.50.970:FF:000014">
    <property type="entry name" value="2-oxoglutarate dehydrogenase E1 component"/>
    <property type="match status" value="1"/>
</dbReference>
<dbReference type="InterPro" id="IPR042179">
    <property type="entry name" value="KGD_C_sf"/>
</dbReference>
<dbReference type="OrthoDB" id="9759785at2"/>
<dbReference type="PIRSF" id="PIRSF000157">
    <property type="entry name" value="Oxoglu_dh_E1"/>
    <property type="match status" value="1"/>
</dbReference>
<dbReference type="Proteomes" id="UP000051494">
    <property type="component" value="Unassembled WGS sequence"/>
</dbReference>
<dbReference type="Pfam" id="PF00676">
    <property type="entry name" value="E1_dh"/>
    <property type="match status" value="1"/>
</dbReference>
<dbReference type="Gene3D" id="3.40.50.11610">
    <property type="entry name" value="Multifunctional 2-oxoglutarate metabolism enzyme, C-terminal domain"/>
    <property type="match status" value="1"/>
</dbReference>
<evidence type="ECO:0000256" key="3">
    <source>
        <dbReference type="ARBA" id="ARBA00006936"/>
    </source>
</evidence>
<dbReference type="STRING" id="437022.CC99x_01944"/>
<evidence type="ECO:0000313" key="11">
    <source>
        <dbReference type="EMBL" id="MCS5709084.1"/>
    </source>
</evidence>
<gene>
    <name evidence="10" type="primary">sucA</name>
    <name evidence="11" type="ORF">CC99x_009225</name>
    <name evidence="10" type="ORF">CC99x_01944</name>
</gene>
<dbReference type="InterPro" id="IPR032106">
    <property type="entry name" value="2-oxogl_dehyd_N"/>
</dbReference>
<dbReference type="Pfam" id="PF02779">
    <property type="entry name" value="Transket_pyr"/>
    <property type="match status" value="1"/>
</dbReference>
<dbReference type="InterPro" id="IPR011603">
    <property type="entry name" value="2oxoglutarate_DH_E1"/>
</dbReference>
<dbReference type="InterPro" id="IPR031717">
    <property type="entry name" value="ODO-1/KGD_C"/>
</dbReference>
<evidence type="ECO:0000313" key="12">
    <source>
        <dbReference type="Proteomes" id="UP000051494"/>
    </source>
</evidence>
<keyword evidence="12" id="KW-1185">Reference proteome</keyword>
<evidence type="ECO:0000256" key="7">
    <source>
        <dbReference type="ARBA" id="ARBA00023052"/>
    </source>
</evidence>
<dbReference type="GO" id="GO:0005829">
    <property type="term" value="C:cytosol"/>
    <property type="evidence" value="ECO:0007669"/>
    <property type="project" value="TreeGrafter"/>
</dbReference>
<proteinExistence type="inferred from homology"/>
<evidence type="ECO:0000256" key="1">
    <source>
        <dbReference type="ARBA" id="ARBA00001964"/>
    </source>
</evidence>
<comment type="function">
    <text evidence="2">E1 component of the 2-oxoglutarate dehydrogenase (OGDH) complex which catalyzes the decarboxylation of 2-oxoglutarate, the first step in the conversion of 2-oxoglutarate to succinyl-CoA and CO(2).</text>
</comment>
<dbReference type="GO" id="GO:0045252">
    <property type="term" value="C:oxoglutarate dehydrogenase complex"/>
    <property type="evidence" value="ECO:0007669"/>
    <property type="project" value="TreeGrafter"/>
</dbReference>
<dbReference type="SMART" id="SM00861">
    <property type="entry name" value="Transket_pyr"/>
    <property type="match status" value="1"/>
</dbReference>
<dbReference type="GO" id="GO:0030976">
    <property type="term" value="F:thiamine pyrophosphate binding"/>
    <property type="evidence" value="ECO:0007669"/>
    <property type="project" value="InterPro"/>
</dbReference>
<dbReference type="NCBIfam" id="NF008907">
    <property type="entry name" value="PRK12270.1"/>
    <property type="match status" value="1"/>
</dbReference>
<sequence>MQETMNALWETSPLAGGNAHYLEYLYELYLQDPNSVPSEWQKYFASLPSVNGQNAKDISHADIREHFVALAKLPPELRGGNHSQQPQAHHSVSLEHERKQMQVLRLINAYRLQGHLHAQIDPLSMREIPKECSTELSLEDHGLTVEDMGTVFDVETFVGPRHMTLGELYRALNDTYCGSVGTEYMHIQSPEERKWIQERIESTRTNPKFSAEKKEHILERITSAEGLEQYLGKKYPGAKRFSLEGSESLIPLMDELIQRGGAQGVREMVVGMAHRGRLNVLINILGKNPSDLFDEFEGKAVLAYESGDVKYHQGFSSDVSTDGGNVHLALAFNPSHLEIVTPVVIGSVRARQARSKDIDLNKVVPIAIHGDSAFSGQGVVMETLNMSLTRGYGVGGTVHIVINNQVGFTTSNPQDMRSTLYCTDVGKAVLAPIFHVNGDDPEAVVLVAQLAIDYRMKFNKDVIIDLVSYRRHGHNEADDPSATQPVMYRKIKKHPTTRDVYAKQLVKLSVLSAEKANELVALNRKMLDEGQTVAKKIVKGHKLPNAIDWTPYFSDDWRQAVKTGISKEKIVELSKMLLTLPENFSIHSRVGKTYEDRAKMAAGEIPVDWGFAETLAYAALLDEKTAVRISGQDSGRGTFFHRHAVLHDQKDGHSHTPLKKVANGDTPFTVIDSILSEEAVMAFEYGYTTADPTTLVIWEAQFGDFANGAQVVIDQFISSGEQKWGRLCGLVLFLPHGYEGQGPEHSSARLERYLQLCAEHNIQVCVPTNAAQVFHMIRRQMIRNLRIPLVVMTPKSLLRHKAAGSELNDFINGEFQLIIPEVEDLKPADVTKIILCSGKVYYDLVAARTQQQRKDIAIMRIEQLYPFPEPELKEAMAKYPNAHKVIWCQEEPKNQGAWYPSQHHIIACLNKNQSLQYAGRKASAATAAGYIAAHNEQQSILVNDALNL</sequence>
<evidence type="ECO:0000313" key="10">
    <source>
        <dbReference type="EMBL" id="KRG17988.1"/>
    </source>
</evidence>
<dbReference type="EMBL" id="LKHV02000001">
    <property type="protein sequence ID" value="MCS5709084.1"/>
    <property type="molecule type" value="Genomic_DNA"/>
</dbReference>
<protein>
    <recommendedName>
        <fullName evidence="5">2-oxoglutarate dehydrogenase E1 component</fullName>
        <ecNumber evidence="4">1.2.4.2</ecNumber>
    </recommendedName>
    <alternativeName>
        <fullName evidence="8">Alpha-ketoglutarate dehydrogenase</fullName>
    </alternativeName>
</protein>
<keyword evidence="6 10" id="KW-0560">Oxidoreductase</keyword>
<accession>A0A0Q9YM69</accession>
<comment type="cofactor">
    <cofactor evidence="1">
        <name>thiamine diphosphate</name>
        <dbReference type="ChEBI" id="CHEBI:58937"/>
    </cofactor>
</comment>
<dbReference type="Pfam" id="PF16078">
    <property type="entry name" value="2-oxogl_dehyd_N"/>
    <property type="match status" value="1"/>
</dbReference>
<dbReference type="Gene3D" id="3.40.50.12470">
    <property type="match status" value="1"/>
</dbReference>
<dbReference type="EC" id="1.2.4.2" evidence="4"/>
<evidence type="ECO:0000259" key="9">
    <source>
        <dbReference type="SMART" id="SM00861"/>
    </source>
</evidence>
<dbReference type="PATRIC" id="fig|1590042.3.peg.1983"/>
<reference evidence="11" key="3">
    <citation type="submission" date="2021-06" db="EMBL/GenBank/DDBJ databases">
        <title>Genomic Description and Analysis of Intracellular Bacteria, Candidatus Berkiella cookevillensis and Candidatus Berkiella aquae.</title>
        <authorList>
            <person name="Kidane D.T."/>
            <person name="Mehari Y.T."/>
            <person name="Rice F.C."/>
            <person name="Arivett B.A."/>
            <person name="Farone A.L."/>
            <person name="Berk S.G."/>
            <person name="Farone M.B."/>
        </authorList>
    </citation>
    <scope>NUCLEOTIDE SEQUENCE</scope>
    <source>
        <strain evidence="11">CC99</strain>
    </source>
</reference>
<dbReference type="InterPro" id="IPR005475">
    <property type="entry name" value="Transketolase-like_Pyr-bd"/>
</dbReference>
<feature type="domain" description="Transketolase-like pyrimidine-binding" evidence="9">
    <location>
        <begin position="607"/>
        <end position="800"/>
    </location>
</feature>
<name>A0A0Q9YM69_9GAMM</name>
<comment type="caution">
    <text evidence="10">The sequence shown here is derived from an EMBL/GenBank/DDBJ whole genome shotgun (WGS) entry which is preliminary data.</text>
</comment>
<keyword evidence="7" id="KW-0786">Thiamine pyrophosphate</keyword>
<evidence type="ECO:0000256" key="8">
    <source>
        <dbReference type="ARBA" id="ARBA00030680"/>
    </source>
</evidence>
<dbReference type="CDD" id="cd02016">
    <property type="entry name" value="TPP_E1_OGDC_like"/>
    <property type="match status" value="1"/>
</dbReference>
<reference evidence="11" key="2">
    <citation type="journal article" date="2016" name="Genome Announc.">
        <title>Draft Genome Sequences of Two Novel Amoeba-Resistant Intranuclear Bacteria, 'Candidatus Berkiella cookevillensis' and 'Candidatus Berkiella aquae'.</title>
        <authorList>
            <person name="Mehari Y.T."/>
            <person name="Arivett B.A."/>
            <person name="Farone A.L."/>
            <person name="Gunderson J.H."/>
            <person name="Farone M.B."/>
        </authorList>
    </citation>
    <scope>NUCLEOTIDE SEQUENCE</scope>
    <source>
        <strain evidence="11">CC99</strain>
    </source>
</reference>
<organism evidence="10">
    <name type="scientific">Candidatus Berkiella cookevillensis</name>
    <dbReference type="NCBI Taxonomy" id="437022"/>
    <lineage>
        <taxon>Bacteria</taxon>
        <taxon>Pseudomonadati</taxon>
        <taxon>Pseudomonadota</taxon>
        <taxon>Gammaproteobacteria</taxon>
        <taxon>Candidatus Berkiellales</taxon>
        <taxon>Candidatus Berkiellaceae</taxon>
        <taxon>Candidatus Berkiella</taxon>
    </lineage>
</organism>
<dbReference type="NCBIfam" id="NF006914">
    <property type="entry name" value="PRK09404.1"/>
    <property type="match status" value="1"/>
</dbReference>
<evidence type="ECO:0000256" key="5">
    <source>
        <dbReference type="ARBA" id="ARBA00013321"/>
    </source>
</evidence>
<dbReference type="InterPro" id="IPR029061">
    <property type="entry name" value="THDP-binding"/>
</dbReference>
<dbReference type="RefSeq" id="WP_057625052.1">
    <property type="nucleotide sequence ID" value="NZ_LKHV02000001.1"/>
</dbReference>
<evidence type="ECO:0000256" key="6">
    <source>
        <dbReference type="ARBA" id="ARBA00023002"/>
    </source>
</evidence>
<dbReference type="FunFam" id="1.10.287.1150:FF:000004">
    <property type="entry name" value="2-oxoglutarate dehydrogenase E1 component"/>
    <property type="match status" value="1"/>
</dbReference>
<dbReference type="NCBIfam" id="TIGR00239">
    <property type="entry name" value="2oxo_dh_E1"/>
    <property type="match status" value="1"/>
</dbReference>
<dbReference type="GO" id="GO:0004591">
    <property type="term" value="F:oxoglutarate dehydrogenase (succinyl-transferring) activity"/>
    <property type="evidence" value="ECO:0007669"/>
    <property type="project" value="UniProtKB-EC"/>
</dbReference>
<dbReference type="PANTHER" id="PTHR23152:SF4">
    <property type="entry name" value="2-OXOADIPATE DEHYDROGENASE COMPLEX COMPONENT E1"/>
    <property type="match status" value="1"/>
</dbReference>
<dbReference type="Gene3D" id="3.40.50.970">
    <property type="match status" value="1"/>
</dbReference>
<dbReference type="EMBL" id="LKHV01000010">
    <property type="protein sequence ID" value="KRG17988.1"/>
    <property type="molecule type" value="Genomic_DNA"/>
</dbReference>
<dbReference type="PANTHER" id="PTHR23152">
    <property type="entry name" value="2-OXOGLUTARATE DEHYDROGENASE"/>
    <property type="match status" value="1"/>
</dbReference>
<dbReference type="AlphaFoldDB" id="A0A0Q9YM69"/>
<dbReference type="GO" id="GO:0006099">
    <property type="term" value="P:tricarboxylic acid cycle"/>
    <property type="evidence" value="ECO:0007669"/>
    <property type="project" value="TreeGrafter"/>
</dbReference>
<evidence type="ECO:0000256" key="2">
    <source>
        <dbReference type="ARBA" id="ARBA00003906"/>
    </source>
</evidence>
<evidence type="ECO:0000256" key="4">
    <source>
        <dbReference type="ARBA" id="ARBA00012280"/>
    </source>
</evidence>
<dbReference type="Gene3D" id="1.10.287.1150">
    <property type="entry name" value="TPP helical domain"/>
    <property type="match status" value="1"/>
</dbReference>
<comment type="similarity">
    <text evidence="3">Belongs to the alpha-ketoglutarate dehydrogenase family.</text>
</comment>
<dbReference type="InterPro" id="IPR001017">
    <property type="entry name" value="DH_E1"/>
</dbReference>
<dbReference type="SUPFAM" id="SSF52518">
    <property type="entry name" value="Thiamin diphosphate-binding fold (THDP-binding)"/>
    <property type="match status" value="2"/>
</dbReference>
<reference evidence="10" key="1">
    <citation type="submission" date="2015-09" db="EMBL/GenBank/DDBJ databases">
        <title>Draft Genome Sequences of Two Novel Amoeba-resistant Intranuclear Bacteria, Candidatus Berkiella cookevillensis and Candidatus Berkiella aquae.</title>
        <authorList>
            <person name="Mehari Y.T."/>
            <person name="Arivett B.A."/>
            <person name="Farone A.L."/>
            <person name="Gunderson J.H."/>
            <person name="Farone M.B."/>
        </authorList>
    </citation>
    <scope>NUCLEOTIDE SEQUENCE [LARGE SCALE GENOMIC DNA]</scope>
    <source>
        <strain evidence="10">CC99</strain>
    </source>
</reference>